<accession>A0AAV4MES0</accession>
<evidence type="ECO:0000313" key="1">
    <source>
        <dbReference type="EMBL" id="GIX70398.1"/>
    </source>
</evidence>
<keyword evidence="2" id="KW-1185">Reference proteome</keyword>
<evidence type="ECO:0000313" key="2">
    <source>
        <dbReference type="Proteomes" id="UP001054945"/>
    </source>
</evidence>
<reference evidence="1 2" key="1">
    <citation type="submission" date="2021-06" db="EMBL/GenBank/DDBJ databases">
        <title>Caerostris extrusa draft genome.</title>
        <authorList>
            <person name="Kono N."/>
            <person name="Arakawa K."/>
        </authorList>
    </citation>
    <scope>NUCLEOTIDE SEQUENCE [LARGE SCALE GENOMIC DNA]</scope>
</reference>
<protein>
    <submittedName>
        <fullName evidence="1">Uncharacterized protein</fullName>
    </submittedName>
</protein>
<name>A0AAV4MES0_CAEEX</name>
<gene>
    <name evidence="1" type="ORF">CEXT_100831</name>
</gene>
<feature type="non-terminal residue" evidence="1">
    <location>
        <position position="1"/>
    </location>
</feature>
<dbReference type="AlphaFoldDB" id="A0AAV4MES0"/>
<sequence length="98" mass="10866">AELVTLEVARSRVCCQPLLFFTRFYPQLSAWFGVSLIPRLHHMVHTPANNFFSPRPCETSVLALVAEKSSLDSHLLSLSSPVALVESSSPLFETANDH</sequence>
<dbReference type="Proteomes" id="UP001054945">
    <property type="component" value="Unassembled WGS sequence"/>
</dbReference>
<dbReference type="EMBL" id="BPLR01019674">
    <property type="protein sequence ID" value="GIX70398.1"/>
    <property type="molecule type" value="Genomic_DNA"/>
</dbReference>
<proteinExistence type="predicted"/>
<organism evidence="1 2">
    <name type="scientific">Caerostris extrusa</name>
    <name type="common">Bark spider</name>
    <name type="synonym">Caerostris bankana</name>
    <dbReference type="NCBI Taxonomy" id="172846"/>
    <lineage>
        <taxon>Eukaryota</taxon>
        <taxon>Metazoa</taxon>
        <taxon>Ecdysozoa</taxon>
        <taxon>Arthropoda</taxon>
        <taxon>Chelicerata</taxon>
        <taxon>Arachnida</taxon>
        <taxon>Araneae</taxon>
        <taxon>Araneomorphae</taxon>
        <taxon>Entelegynae</taxon>
        <taxon>Araneoidea</taxon>
        <taxon>Araneidae</taxon>
        <taxon>Caerostris</taxon>
    </lineage>
</organism>
<comment type="caution">
    <text evidence="1">The sequence shown here is derived from an EMBL/GenBank/DDBJ whole genome shotgun (WGS) entry which is preliminary data.</text>
</comment>